<gene>
    <name evidence="1" type="ORF">HDF15_001523</name>
</gene>
<organism evidence="1 2">
    <name type="scientific">Granulicella mallensis</name>
    <dbReference type="NCBI Taxonomy" id="940614"/>
    <lineage>
        <taxon>Bacteria</taxon>
        <taxon>Pseudomonadati</taxon>
        <taxon>Acidobacteriota</taxon>
        <taxon>Terriglobia</taxon>
        <taxon>Terriglobales</taxon>
        <taxon>Acidobacteriaceae</taxon>
        <taxon>Granulicella</taxon>
    </lineage>
</organism>
<proteinExistence type="predicted"/>
<protein>
    <submittedName>
        <fullName evidence="1">Uncharacterized protein</fullName>
    </submittedName>
</protein>
<evidence type="ECO:0000313" key="1">
    <source>
        <dbReference type="EMBL" id="MBB5063183.1"/>
    </source>
</evidence>
<accession>A0A7W8E8B1</accession>
<dbReference type="AlphaFoldDB" id="A0A7W8E8B1"/>
<name>A0A7W8E8B1_9BACT</name>
<reference evidence="1 2" key="1">
    <citation type="submission" date="2020-08" db="EMBL/GenBank/DDBJ databases">
        <title>Genomic Encyclopedia of Type Strains, Phase IV (KMG-V): Genome sequencing to study the core and pangenomes of soil and plant-associated prokaryotes.</title>
        <authorList>
            <person name="Whitman W."/>
        </authorList>
    </citation>
    <scope>NUCLEOTIDE SEQUENCE [LARGE SCALE GENOMIC DNA]</scope>
    <source>
        <strain evidence="1 2">X5P3</strain>
    </source>
</reference>
<evidence type="ECO:0000313" key="2">
    <source>
        <dbReference type="Proteomes" id="UP000584867"/>
    </source>
</evidence>
<comment type="caution">
    <text evidence="1">The sequence shown here is derived from an EMBL/GenBank/DDBJ whole genome shotgun (WGS) entry which is preliminary data.</text>
</comment>
<sequence length="46" mass="4933">MVTVAKLGSFLGVLCVKALWAGGLSGEYEVQPLERNHLYPVSSVGR</sequence>
<dbReference type="Proteomes" id="UP000584867">
    <property type="component" value="Unassembled WGS sequence"/>
</dbReference>
<dbReference type="EMBL" id="JACHIO010000005">
    <property type="protein sequence ID" value="MBB5063183.1"/>
    <property type="molecule type" value="Genomic_DNA"/>
</dbReference>